<dbReference type="GO" id="GO:0005975">
    <property type="term" value="P:carbohydrate metabolic process"/>
    <property type="evidence" value="ECO:0007669"/>
    <property type="project" value="InterPro"/>
</dbReference>
<keyword evidence="3" id="KW-0808">Transferase</keyword>
<sequence length="421" mass="46201">MHVLLNPVGSHGDVHPFIGLGRALAARGHQITLITAAPFRGLAEANGWAFAQVGTDDFFETMIGNPDLWHPRKSISLLFSDSGIPQTLRESFAHIQSRYVRGDTVLVAGSLGMAARIAYDALGIPLATVHLQPSLFASVEAPPVFATVRFRGWWPSWFRRFLYWFGDRALVDPKLGPHVNAFRQELGLAPVRRILGRWLHSPQRVIGFFPDWYGSAGDWPPQVRTTGFVFYDREENQELPPNVRSFLDAGTPPVVFTFGSAMRFAGPYFAVAVEACRRLGIRGLLLGKGRDVVPPDLPASVLHAEYAPFSLVLPRAAAVVHHGGIGTSAQAMQAGIRQLIVPFAFDQPDNADRLARLGVARVVYPRAFNTTNVATELKTLLTAPEVDRACQVVAARFAGTDPLEETCRLVEELRGTDRPVA</sequence>
<dbReference type="AlphaFoldDB" id="A0A225DFR5"/>
<accession>A0A225DFR5</accession>
<name>A0A225DFR5_9BACT</name>
<dbReference type="Proteomes" id="UP000214646">
    <property type="component" value="Unassembled WGS sequence"/>
</dbReference>
<dbReference type="SUPFAM" id="SSF53756">
    <property type="entry name" value="UDP-Glycosyltransferase/glycogen phosphorylase"/>
    <property type="match status" value="1"/>
</dbReference>
<evidence type="ECO:0000313" key="3">
    <source>
        <dbReference type="EMBL" id="OWK40411.1"/>
    </source>
</evidence>
<reference evidence="4" key="1">
    <citation type="submission" date="2017-06" db="EMBL/GenBank/DDBJ databases">
        <title>Genome analysis of Fimbriiglobus ruber SP5, the first member of the order Planctomycetales with confirmed chitinolytic capability.</title>
        <authorList>
            <person name="Ravin N.V."/>
            <person name="Rakitin A.L."/>
            <person name="Ivanova A.A."/>
            <person name="Beletsky A.V."/>
            <person name="Kulichevskaya I.S."/>
            <person name="Mardanov A.V."/>
            <person name="Dedysh S.N."/>
        </authorList>
    </citation>
    <scope>NUCLEOTIDE SEQUENCE [LARGE SCALE GENOMIC DNA]</scope>
    <source>
        <strain evidence="4">SP5</strain>
    </source>
</reference>
<dbReference type="Gene3D" id="3.40.50.2000">
    <property type="entry name" value="Glycogen Phosphorylase B"/>
    <property type="match status" value="2"/>
</dbReference>
<organism evidence="3 4">
    <name type="scientific">Fimbriiglobus ruber</name>
    <dbReference type="NCBI Taxonomy" id="1908690"/>
    <lineage>
        <taxon>Bacteria</taxon>
        <taxon>Pseudomonadati</taxon>
        <taxon>Planctomycetota</taxon>
        <taxon>Planctomycetia</taxon>
        <taxon>Gemmatales</taxon>
        <taxon>Gemmataceae</taxon>
        <taxon>Fimbriiglobus</taxon>
    </lineage>
</organism>
<dbReference type="GO" id="GO:0016758">
    <property type="term" value="F:hexosyltransferase activity"/>
    <property type="evidence" value="ECO:0007669"/>
    <property type="project" value="InterPro"/>
</dbReference>
<protein>
    <submittedName>
        <fullName evidence="3">RhlB, TDP-rhamnosyltransferase 1</fullName>
    </submittedName>
</protein>
<keyword evidence="4" id="KW-1185">Reference proteome</keyword>
<dbReference type="OrthoDB" id="9805366at2"/>
<dbReference type="InterPro" id="IPR050426">
    <property type="entry name" value="Glycosyltransferase_28"/>
</dbReference>
<dbReference type="RefSeq" id="WP_088256322.1">
    <property type="nucleotide sequence ID" value="NZ_NIDE01000008.1"/>
</dbReference>
<dbReference type="CDD" id="cd03784">
    <property type="entry name" value="GT1_Gtf-like"/>
    <property type="match status" value="1"/>
</dbReference>
<evidence type="ECO:0000259" key="2">
    <source>
        <dbReference type="Pfam" id="PF06722"/>
    </source>
</evidence>
<dbReference type="InterPro" id="IPR010610">
    <property type="entry name" value="EryCIII-like_C"/>
</dbReference>
<gene>
    <name evidence="3" type="ORF">FRUB_05330</name>
</gene>
<evidence type="ECO:0000313" key="4">
    <source>
        <dbReference type="Proteomes" id="UP000214646"/>
    </source>
</evidence>
<dbReference type="EMBL" id="NIDE01000008">
    <property type="protein sequence ID" value="OWK40411.1"/>
    <property type="molecule type" value="Genomic_DNA"/>
</dbReference>
<feature type="domain" description="Glycosyltransferase family 28 N-terminal" evidence="1">
    <location>
        <begin position="5"/>
        <end position="74"/>
    </location>
</feature>
<dbReference type="Pfam" id="PF03033">
    <property type="entry name" value="Glyco_transf_28"/>
    <property type="match status" value="1"/>
</dbReference>
<comment type="caution">
    <text evidence="3">The sequence shown here is derived from an EMBL/GenBank/DDBJ whole genome shotgun (WGS) entry which is preliminary data.</text>
</comment>
<dbReference type="Pfam" id="PF06722">
    <property type="entry name" value="EryCIII-like_C"/>
    <property type="match status" value="1"/>
</dbReference>
<dbReference type="InterPro" id="IPR002213">
    <property type="entry name" value="UDP_glucos_trans"/>
</dbReference>
<dbReference type="PANTHER" id="PTHR48050:SF13">
    <property type="entry name" value="STEROL 3-BETA-GLUCOSYLTRANSFERASE UGT80A2"/>
    <property type="match status" value="1"/>
</dbReference>
<dbReference type="GO" id="GO:0008194">
    <property type="term" value="F:UDP-glycosyltransferase activity"/>
    <property type="evidence" value="ECO:0007669"/>
    <property type="project" value="InterPro"/>
</dbReference>
<proteinExistence type="predicted"/>
<dbReference type="InterPro" id="IPR004276">
    <property type="entry name" value="GlycoTrans_28_N"/>
</dbReference>
<feature type="domain" description="Erythromycin biosynthesis protein CIII-like C-terminal" evidence="2">
    <location>
        <begin position="296"/>
        <end position="398"/>
    </location>
</feature>
<dbReference type="GO" id="GO:0033072">
    <property type="term" value="P:vancomycin biosynthetic process"/>
    <property type="evidence" value="ECO:0007669"/>
    <property type="project" value="UniProtKB-ARBA"/>
</dbReference>
<evidence type="ECO:0000259" key="1">
    <source>
        <dbReference type="Pfam" id="PF03033"/>
    </source>
</evidence>
<dbReference type="PANTHER" id="PTHR48050">
    <property type="entry name" value="STEROL 3-BETA-GLUCOSYLTRANSFERASE"/>
    <property type="match status" value="1"/>
</dbReference>